<protein>
    <submittedName>
        <fullName evidence="2">Uncharacterized protein</fullName>
    </submittedName>
</protein>
<gene>
    <name evidence="2" type="ORF">SePPVgORF022</name>
</gene>
<name>A0A1Z3GCX2_9POXV</name>
<keyword evidence="1" id="KW-0812">Transmembrane</keyword>
<keyword evidence="1" id="KW-0472">Membrane</keyword>
<reference evidence="2 3" key="1">
    <citation type="journal article" date="2017" name="Sci. Rep.">
        <title>Recovery of the first full-length genome sequence of a parapoxvirus directly from a clinical sample.</title>
        <authorList>
            <person name="Gunther T."/>
            <person name="Haas L."/>
            <person name="Alawi M."/>
            <person name="Wohlsein P."/>
            <person name="Marks J."/>
            <person name="Grundhoff A."/>
            <person name="Becher P."/>
            <person name="Fischer N."/>
        </authorList>
    </citation>
    <scope>NUCLEOTIDE SEQUENCE [LARGE SCALE GENOMIC DNA]</scope>
    <source>
        <strain evidence="2">AFK76s1</strain>
    </source>
</reference>
<keyword evidence="3" id="KW-1185">Reference proteome</keyword>
<dbReference type="Proteomes" id="UP000202998">
    <property type="component" value="Segment"/>
</dbReference>
<dbReference type="EMBL" id="KY382358">
    <property type="protein sequence ID" value="ASC55607.1"/>
    <property type="molecule type" value="Genomic_DNA"/>
</dbReference>
<dbReference type="OrthoDB" id="1153at10239"/>
<sequence length="810" mass="90471">MQTCAFTNASMNYPTSRRAAALVRCMMASGFDTWAIEREDLALAALMGFTGMINSNFSERSDYNLFRVASDLSKFSSSCVVLVAPELVAPDLVCTMLQNTTEVTPAMIPYLATHAYCISNMLDMDCLFRLCSYGMHRIRSFSMSQPLAPFVEHVLRRISAHSPLCDLSRIPNAITLCDTDDKIRAFFRNACVSEAQAAIGCRELSHEILLEVHSQYGVLPLNTGLRSVRNFRMIVDLIPDFMDETSVDFTQFLHPSVLRSRAVLDAVLNDLRPHAACSSLYRVLTNVFSLEYIVERAGVIAYACFSNFAQELFEACSVTVSLPLSAFELDIIFEHAEVYVDTLDMRAAMYNVLETLRVTDISAYTNLWRVQPQGCFTVAMYAGSINDILQQCMRMGLTIDALDNLVEIQNAFSDTITQETIAMVVDRGAVDMEWFTAANVDMVLPFIDRVLSVEDVLLPASSDPVDSVFAREEVLTAYALKFRNHPMFFGAVCGSNLPVGLKLRIFERATQGGVFPIPLLSSAIYSFAYAWSPRLLYNYQPTIHPEVERVERVEPAHLLDDVVVRLKGKTRLLLGPRARKCMFVMDLMQRCGGMQSEGSSGHRLVLVDVNGKIAVGVKFEQRKTVLASLAHRIRAVSRDLIMLLQRGIAYRLVTWGAPSDINLPEVGFVRALYSVQFNTLNWGNYVTLDDDLLRYGNAFHRCNQPLVRALAVAHYLYTYVAYFVLVWFYSYKEERLENVLAVLDECLAGGLASRTCDVRTASSQLAVVVTENALVPERSNCCFTQADAFVDALVAGALAKLCEEAQSQQN</sequence>
<evidence type="ECO:0000256" key="1">
    <source>
        <dbReference type="SAM" id="Phobius"/>
    </source>
</evidence>
<keyword evidence="1" id="KW-1133">Transmembrane helix</keyword>
<evidence type="ECO:0000313" key="2">
    <source>
        <dbReference type="EMBL" id="ASC55607.1"/>
    </source>
</evidence>
<accession>A0A1Z3GCX2</accession>
<organism evidence="2 3">
    <name type="scientific">Seal parapoxvirus</name>
    <dbReference type="NCBI Taxonomy" id="187984"/>
    <lineage>
        <taxon>Viruses</taxon>
        <taxon>Varidnaviria</taxon>
        <taxon>Bamfordvirae</taxon>
        <taxon>Nucleocytoviricota</taxon>
        <taxon>Pokkesviricetes</taxon>
        <taxon>Chitovirales</taxon>
        <taxon>Poxviridae</taxon>
        <taxon>Chordopoxvirinae</taxon>
        <taxon>Parapoxvirus</taxon>
        <taxon>Parapoxvirus sealpox</taxon>
        <taxon>Grey sealpox virus</taxon>
    </lineage>
</organism>
<feature type="transmembrane region" description="Helical" evidence="1">
    <location>
        <begin position="706"/>
        <end position="729"/>
    </location>
</feature>
<evidence type="ECO:0000313" key="3">
    <source>
        <dbReference type="Proteomes" id="UP000202998"/>
    </source>
</evidence>
<proteinExistence type="predicted"/>